<evidence type="ECO:0000313" key="1">
    <source>
        <dbReference type="EMBL" id="QJA99009.1"/>
    </source>
</evidence>
<dbReference type="EMBL" id="MT143622">
    <property type="protein sequence ID" value="QJA99009.1"/>
    <property type="molecule type" value="Genomic_DNA"/>
</dbReference>
<organism evidence="1">
    <name type="scientific">viral metagenome</name>
    <dbReference type="NCBI Taxonomy" id="1070528"/>
    <lineage>
        <taxon>unclassified sequences</taxon>
        <taxon>metagenomes</taxon>
        <taxon>organismal metagenomes</taxon>
    </lineage>
</organism>
<gene>
    <name evidence="1" type="ORF">MM171A01418_0019</name>
</gene>
<sequence length="59" mass="6745">MPEVKKVILLRLGLYASKQPGGGIQCYGVIQDEEDNKEIRRFLEEHTGLRNHPSLRVVL</sequence>
<accession>A0A6M3LYD9</accession>
<name>A0A6M3LYD9_9ZZZZ</name>
<proteinExistence type="predicted"/>
<dbReference type="AlphaFoldDB" id="A0A6M3LYD9"/>
<protein>
    <submittedName>
        <fullName evidence="1">Uncharacterized protein</fullName>
    </submittedName>
</protein>
<reference evidence="1" key="1">
    <citation type="submission" date="2020-03" db="EMBL/GenBank/DDBJ databases">
        <title>The deep terrestrial virosphere.</title>
        <authorList>
            <person name="Holmfeldt K."/>
            <person name="Nilsson E."/>
            <person name="Simone D."/>
            <person name="Lopez-Fernandez M."/>
            <person name="Wu X."/>
            <person name="de Brujin I."/>
            <person name="Lundin D."/>
            <person name="Andersson A."/>
            <person name="Bertilsson S."/>
            <person name="Dopson M."/>
        </authorList>
    </citation>
    <scope>NUCLEOTIDE SEQUENCE</scope>
    <source>
        <strain evidence="1">MM171A01418</strain>
    </source>
</reference>